<feature type="region of interest" description="Disordered" evidence="1">
    <location>
        <begin position="420"/>
        <end position="478"/>
    </location>
</feature>
<dbReference type="EMBL" id="JABSTU010000001">
    <property type="protein sequence ID" value="KAH8040124.1"/>
    <property type="molecule type" value="Genomic_DNA"/>
</dbReference>
<accession>A0A9J6F102</accession>
<dbReference type="PANTHER" id="PTHR33223:SF6">
    <property type="entry name" value="CCHC-TYPE DOMAIN-CONTAINING PROTEIN"/>
    <property type="match status" value="1"/>
</dbReference>
<reference evidence="3" key="2">
    <citation type="submission" date="2021-09" db="EMBL/GenBank/DDBJ databases">
        <authorList>
            <person name="Jia N."/>
            <person name="Wang J."/>
            <person name="Shi W."/>
            <person name="Du L."/>
            <person name="Sun Y."/>
            <person name="Zhan W."/>
            <person name="Jiang J."/>
            <person name="Wang Q."/>
            <person name="Zhang B."/>
            <person name="Ji P."/>
            <person name="Sakyi L.B."/>
            <person name="Cui X."/>
            <person name="Yuan T."/>
            <person name="Jiang B."/>
            <person name="Yang W."/>
            <person name="Lam T.T.-Y."/>
            <person name="Chang Q."/>
            <person name="Ding S."/>
            <person name="Wang X."/>
            <person name="Zhu J."/>
            <person name="Ruan X."/>
            <person name="Zhao L."/>
            <person name="Wei J."/>
            <person name="Que T."/>
            <person name="Du C."/>
            <person name="Cheng J."/>
            <person name="Dai P."/>
            <person name="Han X."/>
            <person name="Huang E."/>
            <person name="Gao Y."/>
            <person name="Liu J."/>
            <person name="Shao H."/>
            <person name="Ye R."/>
            <person name="Li L."/>
            <person name="Wei W."/>
            <person name="Wang X."/>
            <person name="Wang C."/>
            <person name="Huo Q."/>
            <person name="Li W."/>
            <person name="Guo W."/>
            <person name="Chen H."/>
            <person name="Chen S."/>
            <person name="Zhou L."/>
            <person name="Zhou L."/>
            <person name="Ni X."/>
            <person name="Tian J."/>
            <person name="Zhou Y."/>
            <person name="Sheng Y."/>
            <person name="Liu T."/>
            <person name="Pan Y."/>
            <person name="Xia L."/>
            <person name="Li J."/>
            <person name="Zhao F."/>
            <person name="Cao W."/>
        </authorList>
    </citation>
    <scope>NUCLEOTIDE SEQUENCE</scope>
    <source>
        <strain evidence="3">Rmic-2018</strain>
        <tissue evidence="3">Larvae</tissue>
    </source>
</reference>
<keyword evidence="4" id="KW-1185">Reference proteome</keyword>
<feature type="compositionally biased region" description="Basic and acidic residues" evidence="1">
    <location>
        <begin position="388"/>
        <end position="402"/>
    </location>
</feature>
<sequence>MASEQTPLRHSFLFDPVATDLISFEVDGCNSTGYGSLGDPLLSFTGKDTFFGAPYSDASPLNEDHSPSQANNGLYQLFVTHAVTGPSPAQSPLAGLSPSAARLTAQIAAPSPSYQGHSGVDGNALTDLTWSRAQRVDDVVREPARLTDNVAAFTDARWPETRVGDAYDGRWPPCSAVDPFASRGDPEFPQPSVPSSLRVLLPEYSGYSDRISATEYLEALHQQVALLSDSIMLGSVLPVSLTAQAARWYRLVGHQARSMEEFRALFYSEFLPPEYERRIRRELKLRTQHPDESLIEYVRALQELYLLADPTASDAEKVERAIRQAHPTFAAYLRSARYRDLNELASDAKRIQGDILAARAYCPPPPPSASLEPRRAWAGRDSSHWGSPKHEAASAARDRDALDVSDRALDPYSYARVATVARQREQERKPRATVHEGISDRGAPTAASERTPRSSKGSPKSPPPPPCWRKRRCLLTLP</sequence>
<gene>
    <name evidence="3" type="ORF">HPB51_009380</name>
</gene>
<dbReference type="VEuPathDB" id="VectorBase:LOC119179243"/>
<evidence type="ECO:0000313" key="4">
    <source>
        <dbReference type="Proteomes" id="UP000821866"/>
    </source>
</evidence>
<dbReference type="AlphaFoldDB" id="A0A9J6F102"/>
<dbReference type="Pfam" id="PF03732">
    <property type="entry name" value="Retrotrans_gag"/>
    <property type="match status" value="1"/>
</dbReference>
<comment type="caution">
    <text evidence="3">The sequence shown here is derived from an EMBL/GenBank/DDBJ whole genome shotgun (WGS) entry which is preliminary data.</text>
</comment>
<reference evidence="3" key="1">
    <citation type="journal article" date="2020" name="Cell">
        <title>Large-Scale Comparative Analyses of Tick Genomes Elucidate Their Genetic Diversity and Vector Capacities.</title>
        <authorList>
            <consortium name="Tick Genome and Microbiome Consortium (TIGMIC)"/>
            <person name="Jia N."/>
            <person name="Wang J."/>
            <person name="Shi W."/>
            <person name="Du L."/>
            <person name="Sun Y."/>
            <person name="Zhan W."/>
            <person name="Jiang J.F."/>
            <person name="Wang Q."/>
            <person name="Zhang B."/>
            <person name="Ji P."/>
            <person name="Bell-Sakyi L."/>
            <person name="Cui X.M."/>
            <person name="Yuan T.T."/>
            <person name="Jiang B.G."/>
            <person name="Yang W.F."/>
            <person name="Lam T.T."/>
            <person name="Chang Q.C."/>
            <person name="Ding S.J."/>
            <person name="Wang X.J."/>
            <person name="Zhu J.G."/>
            <person name="Ruan X.D."/>
            <person name="Zhao L."/>
            <person name="Wei J.T."/>
            <person name="Ye R.Z."/>
            <person name="Que T.C."/>
            <person name="Du C.H."/>
            <person name="Zhou Y.H."/>
            <person name="Cheng J.X."/>
            <person name="Dai P.F."/>
            <person name="Guo W.B."/>
            <person name="Han X.H."/>
            <person name="Huang E.J."/>
            <person name="Li L.F."/>
            <person name="Wei W."/>
            <person name="Gao Y.C."/>
            <person name="Liu J.Z."/>
            <person name="Shao H.Z."/>
            <person name="Wang X."/>
            <person name="Wang C.C."/>
            <person name="Yang T.C."/>
            <person name="Huo Q.B."/>
            <person name="Li W."/>
            <person name="Chen H.Y."/>
            <person name="Chen S.E."/>
            <person name="Zhou L.G."/>
            <person name="Ni X.B."/>
            <person name="Tian J.H."/>
            <person name="Sheng Y."/>
            <person name="Liu T."/>
            <person name="Pan Y.S."/>
            <person name="Xia L.Y."/>
            <person name="Li J."/>
            <person name="Zhao F."/>
            <person name="Cao W.C."/>
        </authorList>
    </citation>
    <scope>NUCLEOTIDE SEQUENCE</scope>
    <source>
        <strain evidence="3">Rmic-2018</strain>
    </source>
</reference>
<feature type="region of interest" description="Disordered" evidence="1">
    <location>
        <begin position="365"/>
        <end position="402"/>
    </location>
</feature>
<feature type="compositionally biased region" description="Basic and acidic residues" evidence="1">
    <location>
        <begin position="422"/>
        <end position="439"/>
    </location>
</feature>
<feature type="compositionally biased region" description="Basic residues" evidence="1">
    <location>
        <begin position="468"/>
        <end position="478"/>
    </location>
</feature>
<feature type="domain" description="Retrotransposon gag" evidence="2">
    <location>
        <begin position="237"/>
        <end position="323"/>
    </location>
</feature>
<protein>
    <recommendedName>
        <fullName evidence="2">Retrotransposon gag domain-containing protein</fullName>
    </recommendedName>
</protein>
<dbReference type="PANTHER" id="PTHR33223">
    <property type="entry name" value="CCHC-TYPE DOMAIN-CONTAINING PROTEIN"/>
    <property type="match status" value="1"/>
</dbReference>
<dbReference type="InterPro" id="IPR005162">
    <property type="entry name" value="Retrotrans_gag_dom"/>
</dbReference>
<proteinExistence type="predicted"/>
<dbReference type="Proteomes" id="UP000821866">
    <property type="component" value="Chromosome 1"/>
</dbReference>
<organism evidence="3 4">
    <name type="scientific">Rhipicephalus microplus</name>
    <name type="common">Cattle tick</name>
    <name type="synonym">Boophilus microplus</name>
    <dbReference type="NCBI Taxonomy" id="6941"/>
    <lineage>
        <taxon>Eukaryota</taxon>
        <taxon>Metazoa</taxon>
        <taxon>Ecdysozoa</taxon>
        <taxon>Arthropoda</taxon>
        <taxon>Chelicerata</taxon>
        <taxon>Arachnida</taxon>
        <taxon>Acari</taxon>
        <taxon>Parasitiformes</taxon>
        <taxon>Ixodida</taxon>
        <taxon>Ixodoidea</taxon>
        <taxon>Ixodidae</taxon>
        <taxon>Rhipicephalinae</taxon>
        <taxon>Rhipicephalus</taxon>
        <taxon>Boophilus</taxon>
    </lineage>
</organism>
<evidence type="ECO:0000256" key="1">
    <source>
        <dbReference type="SAM" id="MobiDB-lite"/>
    </source>
</evidence>
<name>A0A9J6F102_RHIMP</name>
<evidence type="ECO:0000259" key="2">
    <source>
        <dbReference type="Pfam" id="PF03732"/>
    </source>
</evidence>
<evidence type="ECO:0000313" key="3">
    <source>
        <dbReference type="EMBL" id="KAH8040124.1"/>
    </source>
</evidence>